<dbReference type="InterPro" id="IPR003615">
    <property type="entry name" value="HNH_nuc"/>
</dbReference>
<dbReference type="Gene3D" id="1.10.30.50">
    <property type="match status" value="1"/>
</dbReference>
<organism evidence="1 2">
    <name type="scientific">Desulfuribacillus stibiiarsenatis</name>
    <dbReference type="NCBI Taxonomy" id="1390249"/>
    <lineage>
        <taxon>Bacteria</taxon>
        <taxon>Bacillati</taxon>
        <taxon>Bacillota</taxon>
        <taxon>Desulfuribacillia</taxon>
        <taxon>Desulfuribacillales</taxon>
        <taxon>Desulfuribacillaceae</taxon>
        <taxon>Desulfuribacillus</taxon>
    </lineage>
</organism>
<evidence type="ECO:0008006" key="3">
    <source>
        <dbReference type="Google" id="ProtNLM"/>
    </source>
</evidence>
<evidence type="ECO:0000313" key="2">
    <source>
        <dbReference type="Proteomes" id="UP000095255"/>
    </source>
</evidence>
<dbReference type="AlphaFoldDB" id="A0A1E5L600"/>
<comment type="caution">
    <text evidence="1">The sequence shown here is derived from an EMBL/GenBank/DDBJ whole genome shotgun (WGS) entry which is preliminary data.</text>
</comment>
<reference evidence="1 2" key="1">
    <citation type="submission" date="2016-09" db="EMBL/GenBank/DDBJ databases">
        <title>Desulfuribacillus arsenicus sp. nov., an obligately anaerobic, dissimilatory arsenic- and antimonate-reducing bacterium isolated from anoxic sediments.</title>
        <authorList>
            <person name="Abin C.A."/>
            <person name="Hollibaugh J.T."/>
        </authorList>
    </citation>
    <scope>NUCLEOTIDE SEQUENCE [LARGE SCALE GENOMIC DNA]</scope>
    <source>
        <strain evidence="1 2">MLFW-2</strain>
    </source>
</reference>
<dbReference type="OrthoDB" id="9816185at2"/>
<gene>
    <name evidence="1" type="ORF">BHU72_01930</name>
</gene>
<dbReference type="RefSeq" id="WP_069701666.1">
    <property type="nucleotide sequence ID" value="NZ_MJAT01000012.1"/>
</dbReference>
<proteinExistence type="predicted"/>
<evidence type="ECO:0000313" key="1">
    <source>
        <dbReference type="EMBL" id="OEH85582.1"/>
    </source>
</evidence>
<name>A0A1E5L600_9FIRM</name>
<protein>
    <recommendedName>
        <fullName evidence="3">HNH endonuclease</fullName>
    </recommendedName>
</protein>
<accession>A0A1E5L600</accession>
<keyword evidence="2" id="KW-1185">Reference proteome</keyword>
<dbReference type="CDD" id="cd00085">
    <property type="entry name" value="HNHc"/>
    <property type="match status" value="1"/>
</dbReference>
<dbReference type="STRING" id="1390249.BHU72_01930"/>
<dbReference type="Proteomes" id="UP000095255">
    <property type="component" value="Unassembled WGS sequence"/>
</dbReference>
<dbReference type="EMBL" id="MJAT01000012">
    <property type="protein sequence ID" value="OEH85582.1"/>
    <property type="molecule type" value="Genomic_DNA"/>
</dbReference>
<sequence>MRRLSKPPFNVATVYTECIKTVNDVQLKNKLSGCLAEITSDETLFETLAENTQLYRFPLKTVVNGSIDIPEMKKIYTYRMVSNTGREYYDMIFESPKNGICPLCGQREVETVDHYLPKTLYPTLVVTPTNLIPSCSACNRIKLTSIPTCSEDEPIHPYYDDIESERWLFSTLARLDSGFVIKFEVRAPATWNPVKVLRVEKHLSKFLSSLYSKRAGVELTEKKPRLNDLRKIGITMVQEYLSELAYDFSRVYTNSWQTAMYETLAEDTWFHEEGIYLID</sequence>